<gene>
    <name evidence="1" type="ORF">BN938_0103</name>
</gene>
<dbReference type="KEGG" id="rbc:BN938_0103"/>
<dbReference type="Gene3D" id="1.50.10.20">
    <property type="match status" value="1"/>
</dbReference>
<sequence length="264" mass="29837">MKIEFTREQRITNALMLHSTAVEDCGLLHGKMGIALYFHHLARSSGNAVFAEFASELIDNVTESLHADMSLEFASGITGIGWAVEYLIQNGFVEADADDILEEFDSKVTNTLIHSDNNIETLLSIGHYYISRLRYRANDEENLTALDLKYNTILFIDELERKINADSPSADVLYLLDELHKLSVFNYKVEKIRAKIPPAEYDFLVPFVPRLTRAQVETLLDSSDIKSKYAGYDMNSIPESERWGIKNGIAGIGLQKIINDNDLR</sequence>
<dbReference type="AlphaFoldDB" id="A0A060R5U4"/>
<dbReference type="Proteomes" id="UP000027616">
    <property type="component" value="Chromosome I"/>
</dbReference>
<dbReference type="STRING" id="1433126.BN938_0103"/>
<dbReference type="Pfam" id="PF05147">
    <property type="entry name" value="LANC_like"/>
    <property type="match status" value="1"/>
</dbReference>
<dbReference type="OrthoDB" id="1092992at2"/>
<dbReference type="GO" id="GO:0031179">
    <property type="term" value="P:peptide modification"/>
    <property type="evidence" value="ECO:0007669"/>
    <property type="project" value="InterPro"/>
</dbReference>
<name>A0A060R5U4_9BACT</name>
<dbReference type="EMBL" id="HG934468">
    <property type="protein sequence ID" value="CDN30210.1"/>
    <property type="molecule type" value="Genomic_DNA"/>
</dbReference>
<proteinExistence type="predicted"/>
<dbReference type="SUPFAM" id="SSF158745">
    <property type="entry name" value="LanC-like"/>
    <property type="match status" value="1"/>
</dbReference>
<organism evidence="1 2">
    <name type="scientific">Mucinivorans hirudinis</name>
    <dbReference type="NCBI Taxonomy" id="1433126"/>
    <lineage>
        <taxon>Bacteria</taxon>
        <taxon>Pseudomonadati</taxon>
        <taxon>Bacteroidota</taxon>
        <taxon>Bacteroidia</taxon>
        <taxon>Bacteroidales</taxon>
        <taxon>Rikenellaceae</taxon>
        <taxon>Mucinivorans</taxon>
    </lineage>
</organism>
<dbReference type="HOGENOM" id="CLU_089217_1_0_10"/>
<protein>
    <recommendedName>
        <fullName evidence="3">Lanthionine biosynthesis protein LanM</fullName>
    </recommendedName>
</protein>
<dbReference type="InterPro" id="IPR007822">
    <property type="entry name" value="LANC-like"/>
</dbReference>
<keyword evidence="2" id="KW-1185">Reference proteome</keyword>
<evidence type="ECO:0008006" key="3">
    <source>
        <dbReference type="Google" id="ProtNLM"/>
    </source>
</evidence>
<evidence type="ECO:0000313" key="2">
    <source>
        <dbReference type="Proteomes" id="UP000027616"/>
    </source>
</evidence>
<evidence type="ECO:0000313" key="1">
    <source>
        <dbReference type="EMBL" id="CDN30210.1"/>
    </source>
</evidence>
<accession>A0A060R5U4</accession>
<reference evidence="1 2" key="1">
    <citation type="journal article" date="2015" name="Genome Announc.">
        <title>Complete Genome Sequence of the Novel Leech Symbiont Mucinivorans hirudinis M3T.</title>
        <authorList>
            <person name="Nelson M.C."/>
            <person name="Bomar L."/>
            <person name="Graf J."/>
        </authorList>
    </citation>
    <scope>NUCLEOTIDE SEQUENCE [LARGE SCALE GENOMIC DNA]</scope>
    <source>
        <strain evidence="2">M3</strain>
    </source>
</reference>